<keyword evidence="4" id="KW-0677">Repeat</keyword>
<keyword evidence="2" id="KW-1003">Cell membrane</keyword>
<evidence type="ECO:0000256" key="4">
    <source>
        <dbReference type="ARBA" id="ARBA00022737"/>
    </source>
</evidence>
<feature type="domain" description="CBS" evidence="8">
    <location>
        <begin position="207"/>
        <end position="265"/>
    </location>
</feature>
<feature type="transmembrane region" description="Helical" evidence="7">
    <location>
        <begin position="59"/>
        <end position="80"/>
    </location>
</feature>
<organism evidence="10">
    <name type="scientific">marine metagenome</name>
    <dbReference type="NCBI Taxonomy" id="408172"/>
    <lineage>
        <taxon>unclassified sequences</taxon>
        <taxon>metagenomes</taxon>
        <taxon>ecological metagenomes</taxon>
    </lineage>
</organism>
<evidence type="ECO:0000256" key="3">
    <source>
        <dbReference type="ARBA" id="ARBA00022692"/>
    </source>
</evidence>
<dbReference type="Pfam" id="PF00571">
    <property type="entry name" value="CBS"/>
    <property type="match status" value="2"/>
</dbReference>
<dbReference type="CDD" id="cd04590">
    <property type="entry name" value="CBS_pair_CorC_HlyC_assoc"/>
    <property type="match status" value="1"/>
</dbReference>
<evidence type="ECO:0000256" key="7">
    <source>
        <dbReference type="SAM" id="Phobius"/>
    </source>
</evidence>
<accession>A0A382E2Q9</accession>
<feature type="domain" description="CNNM transmembrane" evidence="9">
    <location>
        <begin position="1"/>
        <end position="200"/>
    </location>
</feature>
<dbReference type="PANTHER" id="PTHR43099:SF5">
    <property type="entry name" value="HLYC_CORC FAMILY TRANSPORTER"/>
    <property type="match status" value="1"/>
</dbReference>
<dbReference type="InterPro" id="IPR044751">
    <property type="entry name" value="Ion_transp-like_CBS"/>
</dbReference>
<keyword evidence="6 7" id="KW-0472">Membrane</keyword>
<evidence type="ECO:0000256" key="1">
    <source>
        <dbReference type="ARBA" id="ARBA00004651"/>
    </source>
</evidence>
<dbReference type="PANTHER" id="PTHR43099">
    <property type="entry name" value="UPF0053 PROTEIN YRKA"/>
    <property type="match status" value="1"/>
</dbReference>
<reference evidence="10" key="1">
    <citation type="submission" date="2018-05" db="EMBL/GenBank/DDBJ databases">
        <authorList>
            <person name="Lanie J.A."/>
            <person name="Ng W.-L."/>
            <person name="Kazmierczak K.M."/>
            <person name="Andrzejewski T.M."/>
            <person name="Davidsen T.M."/>
            <person name="Wayne K.J."/>
            <person name="Tettelin H."/>
            <person name="Glass J.I."/>
            <person name="Rusch D."/>
            <person name="Podicherti R."/>
            <person name="Tsui H.-C.T."/>
            <person name="Winkler M.E."/>
        </authorList>
    </citation>
    <scope>NUCLEOTIDE SEQUENCE</scope>
</reference>
<dbReference type="PROSITE" id="PS51846">
    <property type="entry name" value="CNNM"/>
    <property type="match status" value="1"/>
</dbReference>
<gene>
    <name evidence="10" type="ORF">METZ01_LOCUS197910</name>
</gene>
<dbReference type="Gene3D" id="3.10.580.10">
    <property type="entry name" value="CBS-domain"/>
    <property type="match status" value="1"/>
</dbReference>
<dbReference type="InterPro" id="IPR051676">
    <property type="entry name" value="UPF0053_domain"/>
</dbReference>
<dbReference type="Pfam" id="PF01595">
    <property type="entry name" value="CNNM"/>
    <property type="match status" value="1"/>
</dbReference>
<evidence type="ECO:0000259" key="9">
    <source>
        <dbReference type="PROSITE" id="PS51846"/>
    </source>
</evidence>
<evidence type="ECO:0000259" key="8">
    <source>
        <dbReference type="PROSITE" id="PS51371"/>
    </source>
</evidence>
<keyword evidence="3 7" id="KW-0812">Transmembrane</keyword>
<feature type="transmembrane region" description="Helical" evidence="7">
    <location>
        <begin position="100"/>
        <end position="121"/>
    </location>
</feature>
<protein>
    <recommendedName>
        <fullName evidence="11">CNNM transmembrane domain-containing protein</fullName>
    </recommendedName>
</protein>
<dbReference type="EMBL" id="UINC01042430">
    <property type="protein sequence ID" value="SVB45056.1"/>
    <property type="molecule type" value="Genomic_DNA"/>
</dbReference>
<keyword evidence="5 7" id="KW-1133">Transmembrane helix</keyword>
<name>A0A382E2Q9_9ZZZZ</name>
<comment type="subcellular location">
    <subcellularLocation>
        <location evidence="1">Cell membrane</location>
        <topology evidence="1">Multi-pass membrane protein</topology>
    </subcellularLocation>
</comment>
<sequence length="350" mass="38559">MVEITIITLCLLVNALLSATETAFVSVGRPELRAMAHAGYPGASRLLALRERPERTLSVVQLGITMIGLISGAVGGAFASETLRPVFEREFGLSNAWADFIAIAIVVVPLTYLTVVVGEIAPKALALRRPHQIGLRGAFWLTTLDRLLSPAVTLLEWSTKVVMRLFGVARDATKTDAERDAEQLSDAHERYILNLVNIETKSVGDIALPWESVTFVAMSQSAEEVMSAVVESGHTRLPVCEANGLVRGLLHTKEFMAFRLAGEQQWHSLIRPVLSARRNDPLLRVLRVMQERRSHLVMVYQPDGSPLGVVTLEDIIEEVFGDVFDEDDDQMLSRLLILARGRSARSGRSL</sequence>
<dbReference type="SUPFAM" id="SSF54631">
    <property type="entry name" value="CBS-domain pair"/>
    <property type="match status" value="1"/>
</dbReference>
<evidence type="ECO:0000313" key="10">
    <source>
        <dbReference type="EMBL" id="SVB45056.1"/>
    </source>
</evidence>
<evidence type="ECO:0000256" key="2">
    <source>
        <dbReference type="ARBA" id="ARBA00022475"/>
    </source>
</evidence>
<dbReference type="GO" id="GO:0005886">
    <property type="term" value="C:plasma membrane"/>
    <property type="evidence" value="ECO:0007669"/>
    <property type="project" value="UniProtKB-SubCell"/>
</dbReference>
<feature type="domain" description="CBS" evidence="8">
    <location>
        <begin position="269"/>
        <end position="326"/>
    </location>
</feature>
<proteinExistence type="predicted"/>
<evidence type="ECO:0000256" key="6">
    <source>
        <dbReference type="ARBA" id="ARBA00023136"/>
    </source>
</evidence>
<evidence type="ECO:0008006" key="11">
    <source>
        <dbReference type="Google" id="ProtNLM"/>
    </source>
</evidence>
<dbReference type="AlphaFoldDB" id="A0A382E2Q9"/>
<evidence type="ECO:0000256" key="5">
    <source>
        <dbReference type="ARBA" id="ARBA00022989"/>
    </source>
</evidence>
<feature type="transmembrane region" description="Helical" evidence="7">
    <location>
        <begin position="6"/>
        <end position="27"/>
    </location>
</feature>
<dbReference type="InterPro" id="IPR000644">
    <property type="entry name" value="CBS_dom"/>
</dbReference>
<dbReference type="InterPro" id="IPR002550">
    <property type="entry name" value="CNNM"/>
</dbReference>
<dbReference type="PROSITE" id="PS51371">
    <property type="entry name" value="CBS"/>
    <property type="match status" value="2"/>
</dbReference>
<dbReference type="InterPro" id="IPR046342">
    <property type="entry name" value="CBS_dom_sf"/>
</dbReference>